<dbReference type="GO" id="GO:0052621">
    <property type="term" value="F:diguanylate cyclase activity"/>
    <property type="evidence" value="ECO:0007669"/>
    <property type="project" value="UniProtKB-EC"/>
</dbReference>
<protein>
    <submittedName>
        <fullName evidence="3">GGDEF domain-containing protein</fullName>
        <ecNumber evidence="3">2.7.7.65</ecNumber>
    </submittedName>
</protein>
<keyword evidence="3" id="KW-0808">Transferase</keyword>
<dbReference type="SMART" id="SM00267">
    <property type="entry name" value="GGDEF"/>
    <property type="match status" value="1"/>
</dbReference>
<dbReference type="EMBL" id="JBHSEH010000022">
    <property type="protein sequence ID" value="MFC4427416.1"/>
    <property type="molecule type" value="Genomic_DNA"/>
</dbReference>
<keyword evidence="1" id="KW-0812">Transmembrane</keyword>
<dbReference type="SUPFAM" id="SSF55073">
    <property type="entry name" value="Nucleotide cyclase"/>
    <property type="match status" value="1"/>
</dbReference>
<keyword evidence="1" id="KW-1133">Transmembrane helix</keyword>
<dbReference type="NCBIfam" id="TIGR00254">
    <property type="entry name" value="GGDEF"/>
    <property type="match status" value="1"/>
</dbReference>
<feature type="transmembrane region" description="Helical" evidence="1">
    <location>
        <begin position="17"/>
        <end position="37"/>
    </location>
</feature>
<sequence length="347" mass="37740">MDRNGSTLETRFQATRLNIVLAVTTAFIVFFGITTLIEPPLNLTAALHSPKTWLMGITLLGLVMCLLRPDRVQLTTAVLLALTMLSLPFEVRWHVDHQAVPLGLFLWLLVYLLVSFVVFGTRTGSLLNVVSVGVMVLALVSSPPRLPMLVSSWLTGLIVLSVLAVIGYSILSFIEINLLEHAQDHARLRAARLDALTGVYGRGAIEEELRRTMATARQANTPVSIVVTDIDHFKGVNDRYGHNTGDDVLRAVAKCLRRNVGGMGGVVGRWGGEEFVVLLPGVSRTDALALAERLRREVCAAPMGGLPVTASFGVAAYRGTDDSPEQMFGRADLAMYQAKRAGRNAVR</sequence>
<dbReference type="EC" id="2.7.7.65" evidence="3"/>
<feature type="transmembrane region" description="Helical" evidence="1">
    <location>
        <begin position="74"/>
        <end position="93"/>
    </location>
</feature>
<gene>
    <name evidence="3" type="ORF">ACFOZ9_14455</name>
</gene>
<dbReference type="InterPro" id="IPR029787">
    <property type="entry name" value="Nucleotide_cyclase"/>
</dbReference>
<organism evidence="3 4">
    <name type="scientific">Deinococcus navajonensis</name>
    <dbReference type="NCBI Taxonomy" id="309884"/>
    <lineage>
        <taxon>Bacteria</taxon>
        <taxon>Thermotogati</taxon>
        <taxon>Deinococcota</taxon>
        <taxon>Deinococci</taxon>
        <taxon>Deinococcales</taxon>
        <taxon>Deinococcaceae</taxon>
        <taxon>Deinococcus</taxon>
    </lineage>
</organism>
<dbReference type="RefSeq" id="WP_380040877.1">
    <property type="nucleotide sequence ID" value="NZ_JBHSEH010000022.1"/>
</dbReference>
<dbReference type="InterPro" id="IPR000160">
    <property type="entry name" value="GGDEF_dom"/>
</dbReference>
<dbReference type="InterPro" id="IPR050469">
    <property type="entry name" value="Diguanylate_Cyclase"/>
</dbReference>
<dbReference type="PANTHER" id="PTHR45138">
    <property type="entry name" value="REGULATORY COMPONENTS OF SENSORY TRANSDUCTION SYSTEM"/>
    <property type="match status" value="1"/>
</dbReference>
<dbReference type="InterPro" id="IPR043128">
    <property type="entry name" value="Rev_trsase/Diguanyl_cyclase"/>
</dbReference>
<dbReference type="PROSITE" id="PS50887">
    <property type="entry name" value="GGDEF"/>
    <property type="match status" value="1"/>
</dbReference>
<evidence type="ECO:0000259" key="2">
    <source>
        <dbReference type="PROSITE" id="PS50887"/>
    </source>
</evidence>
<dbReference type="Proteomes" id="UP001595998">
    <property type="component" value="Unassembled WGS sequence"/>
</dbReference>
<name>A0ABV8XRA4_9DEIO</name>
<dbReference type="Gene3D" id="3.30.70.270">
    <property type="match status" value="1"/>
</dbReference>
<keyword evidence="3" id="KW-0548">Nucleotidyltransferase</keyword>
<reference evidence="4" key="1">
    <citation type="journal article" date="2019" name="Int. J. Syst. Evol. Microbiol.">
        <title>The Global Catalogue of Microorganisms (GCM) 10K type strain sequencing project: providing services to taxonomists for standard genome sequencing and annotation.</title>
        <authorList>
            <consortium name="The Broad Institute Genomics Platform"/>
            <consortium name="The Broad Institute Genome Sequencing Center for Infectious Disease"/>
            <person name="Wu L."/>
            <person name="Ma J."/>
        </authorList>
    </citation>
    <scope>NUCLEOTIDE SEQUENCE [LARGE SCALE GENOMIC DNA]</scope>
    <source>
        <strain evidence="4">CCUG 56029</strain>
    </source>
</reference>
<accession>A0ABV8XRA4</accession>
<feature type="transmembrane region" description="Helical" evidence="1">
    <location>
        <begin position="126"/>
        <end position="144"/>
    </location>
</feature>
<feature type="transmembrane region" description="Helical" evidence="1">
    <location>
        <begin position="150"/>
        <end position="171"/>
    </location>
</feature>
<feature type="transmembrane region" description="Helical" evidence="1">
    <location>
        <begin position="99"/>
        <end position="119"/>
    </location>
</feature>
<feature type="domain" description="GGDEF" evidence="2">
    <location>
        <begin position="221"/>
        <end position="347"/>
    </location>
</feature>
<comment type="caution">
    <text evidence="3">The sequence shown here is derived from an EMBL/GenBank/DDBJ whole genome shotgun (WGS) entry which is preliminary data.</text>
</comment>
<dbReference type="CDD" id="cd01949">
    <property type="entry name" value="GGDEF"/>
    <property type="match status" value="1"/>
</dbReference>
<evidence type="ECO:0000256" key="1">
    <source>
        <dbReference type="SAM" id="Phobius"/>
    </source>
</evidence>
<evidence type="ECO:0000313" key="3">
    <source>
        <dbReference type="EMBL" id="MFC4427416.1"/>
    </source>
</evidence>
<dbReference type="Pfam" id="PF00990">
    <property type="entry name" value="GGDEF"/>
    <property type="match status" value="1"/>
</dbReference>
<feature type="transmembrane region" description="Helical" evidence="1">
    <location>
        <begin position="49"/>
        <end position="67"/>
    </location>
</feature>
<proteinExistence type="predicted"/>
<evidence type="ECO:0000313" key="4">
    <source>
        <dbReference type="Proteomes" id="UP001595998"/>
    </source>
</evidence>
<keyword evidence="4" id="KW-1185">Reference proteome</keyword>
<dbReference type="PANTHER" id="PTHR45138:SF9">
    <property type="entry name" value="DIGUANYLATE CYCLASE DGCM-RELATED"/>
    <property type="match status" value="1"/>
</dbReference>
<keyword evidence="1" id="KW-0472">Membrane</keyword>